<organism evidence="1 2">
    <name type="scientific">Hahella chejuensis (strain KCTC 2396)</name>
    <dbReference type="NCBI Taxonomy" id="349521"/>
    <lineage>
        <taxon>Bacteria</taxon>
        <taxon>Pseudomonadati</taxon>
        <taxon>Pseudomonadota</taxon>
        <taxon>Gammaproteobacteria</taxon>
        <taxon>Oceanospirillales</taxon>
        <taxon>Hahellaceae</taxon>
        <taxon>Hahella</taxon>
    </lineage>
</organism>
<name>Q2SAF9_HAHCH</name>
<reference evidence="1 2" key="1">
    <citation type="journal article" date="2005" name="Nucleic Acids Res.">
        <title>Genomic blueprint of Hahella chejuensis, a marine microbe producing an algicidal agent.</title>
        <authorList>
            <person name="Jeong H."/>
            <person name="Yim J.H."/>
            <person name="Lee C."/>
            <person name="Choi S.-H."/>
            <person name="Park Y.K."/>
            <person name="Yoon S.H."/>
            <person name="Hur C.-G."/>
            <person name="Kang H.-Y."/>
            <person name="Kim D."/>
            <person name="Lee H.H."/>
            <person name="Park K.H."/>
            <person name="Park S.-H."/>
            <person name="Park H.-S."/>
            <person name="Lee H.K."/>
            <person name="Oh T.K."/>
            <person name="Kim J.F."/>
        </authorList>
    </citation>
    <scope>NUCLEOTIDE SEQUENCE [LARGE SCALE GENOMIC DNA]</scope>
    <source>
        <strain evidence="1 2">KCTC 2396</strain>
    </source>
</reference>
<dbReference type="KEGG" id="hch:HCH_05709"/>
<keyword evidence="2" id="KW-1185">Reference proteome</keyword>
<dbReference type="AlphaFoldDB" id="Q2SAF9"/>
<dbReference type="EMBL" id="CP000155">
    <property type="protein sequence ID" value="ABC32365.1"/>
    <property type="molecule type" value="Genomic_DNA"/>
</dbReference>
<proteinExistence type="predicted"/>
<dbReference type="STRING" id="349521.HCH_05709"/>
<dbReference type="Proteomes" id="UP000000238">
    <property type="component" value="Chromosome"/>
</dbReference>
<gene>
    <name evidence="1" type="ordered locus">HCH_05709</name>
</gene>
<evidence type="ECO:0000313" key="2">
    <source>
        <dbReference type="Proteomes" id="UP000000238"/>
    </source>
</evidence>
<dbReference type="HOGENOM" id="CLU_830970_0_0_6"/>
<dbReference type="eggNOG" id="COG1413">
    <property type="taxonomic scope" value="Bacteria"/>
</dbReference>
<protein>
    <recommendedName>
        <fullName evidence="3">FOG: HEAT repeat</fullName>
    </recommendedName>
</protein>
<accession>Q2SAF9</accession>
<evidence type="ECO:0000313" key="1">
    <source>
        <dbReference type="EMBL" id="ABC32365.1"/>
    </source>
</evidence>
<sequence length="334" mass="38068">MLQFFIEDAAALWDSWWAQRQESTPDEYYIAQLKQRLKPNIKGVRLLREYAWEELEGLLDSSHGGEYFVGCMLSLEPFDFNRFKQIVDAGIESYIFWHALLDALTWSPSPEVKQLCSRMVTSGKPAHAALGYCALMAMDIQPSLSWNELINAAQKQNNEVAVRGLCEYCSADATSTLITMLDQMEMSEKAVVLERLVKLGVPAASLPLGQFVYEPGPYRERLLKIVFRNLDADSADHLMRVLQSKPEPIRSCLIAVGAAKRRDLLPWVLQQMENLEHARIAGWAVEQILGIDFMELGWLNQSESLDEEWLNSPVDADLNWPDVELVRRSVIDYI</sequence>
<evidence type="ECO:0008006" key="3">
    <source>
        <dbReference type="Google" id="ProtNLM"/>
    </source>
</evidence>